<protein>
    <recommendedName>
        <fullName evidence="9">Ferric uptake regulation protein</fullName>
    </recommendedName>
</protein>
<organism evidence="10 11">
    <name type="scientific">Rhodoblastus acidophilus</name>
    <name type="common">Rhodopseudomonas acidophila</name>
    <dbReference type="NCBI Taxonomy" id="1074"/>
    <lineage>
        <taxon>Bacteria</taxon>
        <taxon>Pseudomonadati</taxon>
        <taxon>Pseudomonadota</taxon>
        <taxon>Alphaproteobacteria</taxon>
        <taxon>Hyphomicrobiales</taxon>
        <taxon>Rhodoblastaceae</taxon>
        <taxon>Rhodoblastus</taxon>
    </lineage>
</organism>
<keyword evidence="11" id="KW-1185">Reference proteome</keyword>
<feature type="binding site" evidence="7">
    <location>
        <position position="124"/>
    </location>
    <ligand>
        <name>Zn(2+)</name>
        <dbReference type="ChEBI" id="CHEBI:29105"/>
    </ligand>
</feature>
<evidence type="ECO:0000256" key="1">
    <source>
        <dbReference type="ARBA" id="ARBA00007957"/>
    </source>
</evidence>
<comment type="subcellular location">
    <subcellularLocation>
        <location evidence="9">Cytoplasm</location>
    </subcellularLocation>
</comment>
<keyword evidence="7 9" id="KW-0479">Metal-binding</keyword>
<dbReference type="InterPro" id="IPR043135">
    <property type="entry name" value="Fur_C"/>
</dbReference>
<keyword evidence="4 9" id="KW-0805">Transcription regulation</keyword>
<gene>
    <name evidence="9" type="primary">fur</name>
    <name evidence="10" type="ORF">SAMN06265338_11556</name>
</gene>
<dbReference type="Pfam" id="PF01475">
    <property type="entry name" value="FUR"/>
    <property type="match status" value="1"/>
</dbReference>
<dbReference type="InterPro" id="IPR002481">
    <property type="entry name" value="FUR"/>
</dbReference>
<comment type="cofactor">
    <cofactor evidence="7">
        <name>Zn(2+)</name>
        <dbReference type="ChEBI" id="CHEBI:29105"/>
    </cofactor>
    <text evidence="7">Binds 1 zinc ion per subunit.</text>
</comment>
<evidence type="ECO:0000256" key="5">
    <source>
        <dbReference type="ARBA" id="ARBA00023125"/>
    </source>
</evidence>
<evidence type="ECO:0000256" key="8">
    <source>
        <dbReference type="PIRSR" id="PIRSR602481-2"/>
    </source>
</evidence>
<dbReference type="GO" id="GO:0045892">
    <property type="term" value="P:negative regulation of DNA-templated transcription"/>
    <property type="evidence" value="ECO:0007669"/>
    <property type="project" value="TreeGrafter"/>
</dbReference>
<keyword evidence="6 9" id="KW-0804">Transcription</keyword>
<dbReference type="Gene3D" id="1.10.10.10">
    <property type="entry name" value="Winged helix-like DNA-binding domain superfamily/Winged helix DNA-binding domain"/>
    <property type="match status" value="1"/>
</dbReference>
<dbReference type="AlphaFoldDB" id="A0A212S8H9"/>
<dbReference type="InterPro" id="IPR036390">
    <property type="entry name" value="WH_DNA-bd_sf"/>
</dbReference>
<dbReference type="InterPro" id="IPR036388">
    <property type="entry name" value="WH-like_DNA-bd_sf"/>
</dbReference>
<proteinExistence type="inferred from homology"/>
<dbReference type="CDD" id="cd07153">
    <property type="entry name" value="Fur_like"/>
    <property type="match status" value="1"/>
</dbReference>
<comment type="cofactor">
    <cofactor evidence="8">
        <name>Mn(2+)</name>
        <dbReference type="ChEBI" id="CHEBI:29035"/>
    </cofactor>
    <cofactor evidence="8">
        <name>Fe(2+)</name>
        <dbReference type="ChEBI" id="CHEBI:29033"/>
    </cofactor>
    <text evidence="8">Binds 1 Mn(2+) or Fe(2+) ion per subunit.</text>
</comment>
<evidence type="ECO:0000256" key="6">
    <source>
        <dbReference type="ARBA" id="ARBA00023163"/>
    </source>
</evidence>
<evidence type="ECO:0000256" key="4">
    <source>
        <dbReference type="ARBA" id="ARBA00023015"/>
    </source>
</evidence>
<dbReference type="GO" id="GO:0000976">
    <property type="term" value="F:transcription cis-regulatory region binding"/>
    <property type="evidence" value="ECO:0007669"/>
    <property type="project" value="TreeGrafter"/>
</dbReference>
<reference evidence="11" key="1">
    <citation type="submission" date="2017-06" db="EMBL/GenBank/DDBJ databases">
        <authorList>
            <person name="Varghese N."/>
            <person name="Submissions S."/>
        </authorList>
    </citation>
    <scope>NUCLEOTIDE SEQUENCE [LARGE SCALE GENOMIC DNA]</scope>
    <source>
        <strain evidence="11">DSM 137</strain>
    </source>
</reference>
<sequence length="138" mass="14893">MSAALRLNPVQTRILDLLNAAQRPLSAYDVIEALSGEKRMAPPTVYRALQKLMDEGLAHRVESQNAFVACRHHGPAHSAAFMICRSCGATREFSAAALESFLGQTARKNFFAPEAVSIEIRGLCAACRTPDPASVPTP</sequence>
<keyword evidence="3 7" id="KW-0862">Zinc</keyword>
<feature type="binding site" evidence="8">
    <location>
        <position position="99"/>
    </location>
    <ligand>
        <name>Fe cation</name>
        <dbReference type="ChEBI" id="CHEBI:24875"/>
    </ligand>
</feature>
<comment type="subunit">
    <text evidence="9">Homodimer.</text>
</comment>
<feature type="binding site" evidence="7">
    <location>
        <position position="87"/>
    </location>
    <ligand>
        <name>Zn(2+)</name>
        <dbReference type="ChEBI" id="CHEBI:29105"/>
    </ligand>
</feature>
<dbReference type="Gene3D" id="3.30.1490.190">
    <property type="match status" value="1"/>
</dbReference>
<dbReference type="GO" id="GO:0005829">
    <property type="term" value="C:cytosol"/>
    <property type="evidence" value="ECO:0007669"/>
    <property type="project" value="TreeGrafter"/>
</dbReference>
<dbReference type="GO" id="GO:1900376">
    <property type="term" value="P:regulation of secondary metabolite biosynthetic process"/>
    <property type="evidence" value="ECO:0007669"/>
    <property type="project" value="TreeGrafter"/>
</dbReference>
<dbReference type="Proteomes" id="UP000198418">
    <property type="component" value="Unassembled WGS sequence"/>
</dbReference>
<dbReference type="PANTHER" id="PTHR33202">
    <property type="entry name" value="ZINC UPTAKE REGULATION PROTEIN"/>
    <property type="match status" value="1"/>
</dbReference>
<name>A0A212S8H9_RHOAC</name>
<evidence type="ECO:0000313" key="11">
    <source>
        <dbReference type="Proteomes" id="UP000198418"/>
    </source>
</evidence>
<comment type="similarity">
    <text evidence="1 9">Belongs to the Fur family.</text>
</comment>
<keyword evidence="9" id="KW-0963">Cytoplasm</keyword>
<feature type="binding site" evidence="7">
    <location>
        <position position="127"/>
    </location>
    <ligand>
        <name>Zn(2+)</name>
        <dbReference type="ChEBI" id="CHEBI:29105"/>
    </ligand>
</feature>
<feature type="binding site" evidence="7">
    <location>
        <position position="84"/>
    </location>
    <ligand>
        <name>Zn(2+)</name>
        <dbReference type="ChEBI" id="CHEBI:29105"/>
    </ligand>
</feature>
<evidence type="ECO:0000256" key="9">
    <source>
        <dbReference type="RuleBase" id="RU364037"/>
    </source>
</evidence>
<evidence type="ECO:0000256" key="2">
    <source>
        <dbReference type="ARBA" id="ARBA00022491"/>
    </source>
</evidence>
<dbReference type="GO" id="GO:0003700">
    <property type="term" value="F:DNA-binding transcription factor activity"/>
    <property type="evidence" value="ECO:0007669"/>
    <property type="project" value="UniProtKB-UniRule"/>
</dbReference>
<evidence type="ECO:0000256" key="3">
    <source>
        <dbReference type="ARBA" id="ARBA00022833"/>
    </source>
</evidence>
<dbReference type="EMBL" id="FYDG01000015">
    <property type="protein sequence ID" value="SNB81483.1"/>
    <property type="molecule type" value="Genomic_DNA"/>
</dbReference>
<keyword evidence="8 9" id="KW-0408">Iron</keyword>
<keyword evidence="2 9" id="KW-0678">Repressor</keyword>
<dbReference type="SUPFAM" id="SSF46785">
    <property type="entry name" value="Winged helix' DNA-binding domain"/>
    <property type="match status" value="1"/>
</dbReference>
<dbReference type="PANTHER" id="PTHR33202:SF6">
    <property type="entry name" value="ZINC UPTAKE REGULATION PROTEIN"/>
    <property type="match status" value="1"/>
</dbReference>
<evidence type="ECO:0000256" key="7">
    <source>
        <dbReference type="PIRSR" id="PIRSR602481-1"/>
    </source>
</evidence>
<dbReference type="GO" id="GO:0008270">
    <property type="term" value="F:zinc ion binding"/>
    <property type="evidence" value="ECO:0007669"/>
    <property type="project" value="TreeGrafter"/>
</dbReference>
<evidence type="ECO:0000313" key="10">
    <source>
        <dbReference type="EMBL" id="SNB81483.1"/>
    </source>
</evidence>
<accession>A0A212S8H9</accession>
<keyword evidence="5 9" id="KW-0238">DNA-binding</keyword>